<evidence type="ECO:0000256" key="1">
    <source>
        <dbReference type="SAM" id="MobiDB-lite"/>
    </source>
</evidence>
<dbReference type="GeneID" id="17043703"/>
<gene>
    <name evidence="2" type="ORF">COCSUDRAFT_60714</name>
</gene>
<sequence length="76" mass="8493">MVVYGRRQSSYPEQGQQPRAREPAEEPAKPAWPFDPDKINIFSALHDTVEGEIKVIAEVARKGDCLAMRACSVRPP</sequence>
<dbReference type="AlphaFoldDB" id="I0Z4Y0"/>
<comment type="caution">
    <text evidence="2">The sequence shown here is derived from an EMBL/GenBank/DDBJ whole genome shotgun (WGS) entry which is preliminary data.</text>
</comment>
<proteinExistence type="predicted"/>
<dbReference type="RefSeq" id="XP_005650243.1">
    <property type="nucleotide sequence ID" value="XM_005650186.1"/>
</dbReference>
<protein>
    <submittedName>
        <fullName evidence="2">Uncharacterized protein</fullName>
    </submittedName>
</protein>
<dbReference type="EMBL" id="AGSI01000003">
    <property type="protein sequence ID" value="EIE25699.1"/>
    <property type="molecule type" value="Genomic_DNA"/>
</dbReference>
<accession>I0Z4Y0</accession>
<feature type="region of interest" description="Disordered" evidence="1">
    <location>
        <begin position="1"/>
        <end position="33"/>
    </location>
</feature>
<name>I0Z4Y0_COCSC</name>
<dbReference type="KEGG" id="csl:COCSUDRAFT_60714"/>
<dbReference type="Proteomes" id="UP000007264">
    <property type="component" value="Unassembled WGS sequence"/>
</dbReference>
<evidence type="ECO:0000313" key="3">
    <source>
        <dbReference type="Proteomes" id="UP000007264"/>
    </source>
</evidence>
<feature type="compositionally biased region" description="Polar residues" evidence="1">
    <location>
        <begin position="7"/>
        <end position="17"/>
    </location>
</feature>
<keyword evidence="3" id="KW-1185">Reference proteome</keyword>
<organism evidence="2 3">
    <name type="scientific">Coccomyxa subellipsoidea (strain C-169)</name>
    <name type="common">Green microalga</name>
    <dbReference type="NCBI Taxonomy" id="574566"/>
    <lineage>
        <taxon>Eukaryota</taxon>
        <taxon>Viridiplantae</taxon>
        <taxon>Chlorophyta</taxon>
        <taxon>core chlorophytes</taxon>
        <taxon>Trebouxiophyceae</taxon>
        <taxon>Trebouxiophyceae incertae sedis</taxon>
        <taxon>Coccomyxaceae</taxon>
        <taxon>Coccomyxa</taxon>
        <taxon>Coccomyxa subellipsoidea</taxon>
    </lineage>
</organism>
<evidence type="ECO:0000313" key="2">
    <source>
        <dbReference type="EMBL" id="EIE25699.1"/>
    </source>
</evidence>
<reference evidence="2 3" key="1">
    <citation type="journal article" date="2012" name="Genome Biol.">
        <title>The genome of the polar eukaryotic microalga coccomyxa subellipsoidea reveals traits of cold adaptation.</title>
        <authorList>
            <person name="Blanc G."/>
            <person name="Agarkova I."/>
            <person name="Grimwood J."/>
            <person name="Kuo A."/>
            <person name="Brueggeman A."/>
            <person name="Dunigan D."/>
            <person name="Gurnon J."/>
            <person name="Ladunga I."/>
            <person name="Lindquist E."/>
            <person name="Lucas S."/>
            <person name="Pangilinan J."/>
            <person name="Proschold T."/>
            <person name="Salamov A."/>
            <person name="Schmutz J."/>
            <person name="Weeks D."/>
            <person name="Yamada T."/>
            <person name="Claverie J.M."/>
            <person name="Grigoriev I."/>
            <person name="Van Etten J."/>
            <person name="Lomsadze A."/>
            <person name="Borodovsky M."/>
        </authorList>
    </citation>
    <scope>NUCLEOTIDE SEQUENCE [LARGE SCALE GENOMIC DNA]</scope>
    <source>
        <strain evidence="2 3">C-169</strain>
    </source>
</reference>
<feature type="compositionally biased region" description="Basic and acidic residues" evidence="1">
    <location>
        <begin position="19"/>
        <end position="28"/>
    </location>
</feature>